<evidence type="ECO:0000313" key="3">
    <source>
        <dbReference type="EMBL" id="PRP89821.1"/>
    </source>
</evidence>
<dbReference type="InterPro" id="IPR029016">
    <property type="entry name" value="GAF-like_dom_sf"/>
</dbReference>
<dbReference type="STRING" id="1890364.A0A2P6P0T4"/>
<evidence type="ECO:0000259" key="2">
    <source>
        <dbReference type="Pfam" id="PF01590"/>
    </source>
</evidence>
<feature type="domain" description="GAF" evidence="2">
    <location>
        <begin position="43"/>
        <end position="171"/>
    </location>
</feature>
<dbReference type="Pfam" id="PF01590">
    <property type="entry name" value="GAF"/>
    <property type="match status" value="1"/>
</dbReference>
<feature type="region of interest" description="Disordered" evidence="1">
    <location>
        <begin position="1"/>
        <end position="26"/>
    </location>
</feature>
<dbReference type="PANTHER" id="PTHR43102">
    <property type="entry name" value="SLR1143 PROTEIN"/>
    <property type="match status" value="1"/>
</dbReference>
<keyword evidence="4" id="KW-1185">Reference proteome</keyword>
<dbReference type="PANTHER" id="PTHR43102:SF2">
    <property type="entry name" value="GAF DOMAIN-CONTAINING PROTEIN"/>
    <property type="match status" value="1"/>
</dbReference>
<evidence type="ECO:0000313" key="4">
    <source>
        <dbReference type="Proteomes" id="UP000241769"/>
    </source>
</evidence>
<dbReference type="Proteomes" id="UP000241769">
    <property type="component" value="Unassembled WGS sequence"/>
</dbReference>
<comment type="caution">
    <text evidence="3">The sequence shown here is derived from an EMBL/GenBank/DDBJ whole genome shotgun (WGS) entry which is preliminary data.</text>
</comment>
<dbReference type="AlphaFoldDB" id="A0A2P6P0T4"/>
<evidence type="ECO:0000256" key="1">
    <source>
        <dbReference type="SAM" id="MobiDB-lite"/>
    </source>
</evidence>
<dbReference type="InterPro" id="IPR003018">
    <property type="entry name" value="GAF"/>
</dbReference>
<dbReference type="SUPFAM" id="SSF55781">
    <property type="entry name" value="GAF domain-like"/>
    <property type="match status" value="1"/>
</dbReference>
<dbReference type="EMBL" id="MDYQ01000001">
    <property type="protein sequence ID" value="PRP89821.1"/>
    <property type="molecule type" value="Genomic_DNA"/>
</dbReference>
<sequence>MNPTTPPTTHSNEGFETWDEPPRPPDEHDRIEELMTFDFQKIEEDLQFIVEVTQKLINWDGVAISTIERDAQILQVKMIKSDSLWVGNIYPRKLLCAWTILGPSAILVEDADRDPRFQHHKIVTEKGMKSYIGVPLTTTEGHNIGTFCVWSDRPRKVDEHERLYMKCMAAIIVTLLEIQRRRLKIKPCYTQRMEPQEWTAASPPKVQPGLAEALVALIVRHLESIDGVEVDETCDNFASVAHFFEDKGVLNRVEFAQKLIEIGSRSSMALLWKIQKATVR</sequence>
<organism evidence="3 4">
    <name type="scientific">Planoprotostelium fungivorum</name>
    <dbReference type="NCBI Taxonomy" id="1890364"/>
    <lineage>
        <taxon>Eukaryota</taxon>
        <taxon>Amoebozoa</taxon>
        <taxon>Evosea</taxon>
        <taxon>Variosea</taxon>
        <taxon>Cavosteliida</taxon>
        <taxon>Cavosteliaceae</taxon>
        <taxon>Planoprotostelium</taxon>
    </lineage>
</organism>
<accession>A0A2P6P0T4</accession>
<protein>
    <submittedName>
        <fullName evidence="3">GAF domain-containing protein</fullName>
    </submittedName>
</protein>
<dbReference type="InParanoid" id="A0A2P6P0T4"/>
<dbReference type="Gene3D" id="3.30.450.40">
    <property type="match status" value="1"/>
</dbReference>
<reference evidence="3 4" key="1">
    <citation type="journal article" date="2018" name="Genome Biol. Evol.">
        <title>Multiple Roots of Fruiting Body Formation in Amoebozoa.</title>
        <authorList>
            <person name="Hillmann F."/>
            <person name="Forbes G."/>
            <person name="Novohradska S."/>
            <person name="Ferling I."/>
            <person name="Riege K."/>
            <person name="Groth M."/>
            <person name="Westermann M."/>
            <person name="Marz M."/>
            <person name="Spaller T."/>
            <person name="Winckler T."/>
            <person name="Schaap P."/>
            <person name="Glockner G."/>
        </authorList>
    </citation>
    <scope>NUCLEOTIDE SEQUENCE [LARGE SCALE GENOMIC DNA]</scope>
    <source>
        <strain evidence="3 4">Jena</strain>
    </source>
</reference>
<dbReference type="OrthoDB" id="303614at2759"/>
<gene>
    <name evidence="3" type="ORF">PROFUN_00163</name>
</gene>
<name>A0A2P6P0T4_9EUKA</name>
<proteinExistence type="predicted"/>